<accession>A0A9Q0L5H3</accession>
<protein>
    <submittedName>
        <fullName evidence="1">Uncharacterized protein</fullName>
    </submittedName>
</protein>
<reference evidence="1" key="1">
    <citation type="submission" date="2022-10" db="EMBL/GenBank/DDBJ databases">
        <title>Novel sulphate-reducing endosymbionts in the free-living metamonad Anaeramoeba.</title>
        <authorList>
            <person name="Jerlstrom-Hultqvist J."/>
            <person name="Cepicka I."/>
            <person name="Gallot-Lavallee L."/>
            <person name="Salas-Leiva D."/>
            <person name="Curtis B.A."/>
            <person name="Zahonova K."/>
            <person name="Pipaliya S."/>
            <person name="Dacks J."/>
            <person name="Roger A.J."/>
        </authorList>
    </citation>
    <scope>NUCLEOTIDE SEQUENCE</scope>
    <source>
        <strain evidence="1">BMAN</strain>
    </source>
</reference>
<proteinExistence type="predicted"/>
<dbReference type="Proteomes" id="UP001149090">
    <property type="component" value="Unassembled WGS sequence"/>
</dbReference>
<name>A0A9Q0L5H3_ANAIG</name>
<dbReference type="AlphaFoldDB" id="A0A9Q0L5H3"/>
<gene>
    <name evidence="1" type="ORF">M0811_13527</name>
</gene>
<comment type="caution">
    <text evidence="1">The sequence shown here is derived from an EMBL/GenBank/DDBJ whole genome shotgun (WGS) entry which is preliminary data.</text>
</comment>
<evidence type="ECO:0000313" key="1">
    <source>
        <dbReference type="EMBL" id="KAJ5066501.1"/>
    </source>
</evidence>
<evidence type="ECO:0000313" key="2">
    <source>
        <dbReference type="Proteomes" id="UP001149090"/>
    </source>
</evidence>
<keyword evidence="2" id="KW-1185">Reference proteome</keyword>
<dbReference type="EMBL" id="JAPDFW010000141">
    <property type="protein sequence ID" value="KAJ5066501.1"/>
    <property type="molecule type" value="Genomic_DNA"/>
</dbReference>
<sequence>MIQRGIFWILKLIPGDSEFPCIVKVLPALLIPKAKTIAYRESGLVIIDRINGSVDVSNTVSCGVSGSKYVIEREF</sequence>
<organism evidence="1 2">
    <name type="scientific">Anaeramoeba ignava</name>
    <name type="common">Anaerobic marine amoeba</name>
    <dbReference type="NCBI Taxonomy" id="1746090"/>
    <lineage>
        <taxon>Eukaryota</taxon>
        <taxon>Metamonada</taxon>
        <taxon>Anaeramoebidae</taxon>
        <taxon>Anaeramoeba</taxon>
    </lineage>
</organism>